<dbReference type="CDD" id="cd02440">
    <property type="entry name" value="AdoMet_MTases"/>
    <property type="match status" value="1"/>
</dbReference>
<dbReference type="Gene3D" id="3.40.50.150">
    <property type="entry name" value="Vaccinia Virus protein VP39"/>
    <property type="match status" value="1"/>
</dbReference>
<organism evidence="2">
    <name type="scientific">marine sediment metagenome</name>
    <dbReference type="NCBI Taxonomy" id="412755"/>
    <lineage>
        <taxon>unclassified sequences</taxon>
        <taxon>metagenomes</taxon>
        <taxon>ecological metagenomes</taxon>
    </lineage>
</organism>
<evidence type="ECO:0000313" key="2">
    <source>
        <dbReference type="EMBL" id="GAG66473.1"/>
    </source>
</evidence>
<dbReference type="GO" id="GO:0008757">
    <property type="term" value="F:S-adenosylmethionine-dependent methyltransferase activity"/>
    <property type="evidence" value="ECO:0007669"/>
    <property type="project" value="InterPro"/>
</dbReference>
<dbReference type="Pfam" id="PF08241">
    <property type="entry name" value="Methyltransf_11"/>
    <property type="match status" value="1"/>
</dbReference>
<accession>X1A168</accession>
<dbReference type="InterPro" id="IPR013216">
    <property type="entry name" value="Methyltransf_11"/>
</dbReference>
<dbReference type="InterPro" id="IPR029063">
    <property type="entry name" value="SAM-dependent_MTases_sf"/>
</dbReference>
<proteinExistence type="predicted"/>
<evidence type="ECO:0000259" key="1">
    <source>
        <dbReference type="Pfam" id="PF08241"/>
    </source>
</evidence>
<dbReference type="EMBL" id="BART01007962">
    <property type="protein sequence ID" value="GAG66473.1"/>
    <property type="molecule type" value="Genomic_DNA"/>
</dbReference>
<reference evidence="2" key="1">
    <citation type="journal article" date="2014" name="Front. Microbiol.">
        <title>High frequency of phylogenetically diverse reductive dehalogenase-homologous genes in deep subseafloor sedimentary metagenomes.</title>
        <authorList>
            <person name="Kawai M."/>
            <person name="Futagami T."/>
            <person name="Toyoda A."/>
            <person name="Takaki Y."/>
            <person name="Nishi S."/>
            <person name="Hori S."/>
            <person name="Arai W."/>
            <person name="Tsubouchi T."/>
            <person name="Morono Y."/>
            <person name="Uchiyama I."/>
            <person name="Ito T."/>
            <person name="Fujiyama A."/>
            <person name="Inagaki F."/>
            <person name="Takami H."/>
        </authorList>
    </citation>
    <scope>NUCLEOTIDE SEQUENCE</scope>
    <source>
        <strain evidence="2">Expedition CK06-06</strain>
    </source>
</reference>
<name>X1A168_9ZZZZ</name>
<protein>
    <recommendedName>
        <fullName evidence="1">Methyltransferase type 11 domain-containing protein</fullName>
    </recommendedName>
</protein>
<dbReference type="AlphaFoldDB" id="X1A168"/>
<comment type="caution">
    <text evidence="2">The sequence shown here is derived from an EMBL/GenBank/DDBJ whole genome shotgun (WGS) entry which is preliminary data.</text>
</comment>
<feature type="domain" description="Methyltransferase type 11" evidence="1">
    <location>
        <begin position="2"/>
        <end position="43"/>
    </location>
</feature>
<feature type="non-terminal residue" evidence="2">
    <location>
        <position position="1"/>
    </location>
</feature>
<gene>
    <name evidence="2" type="ORF">S01H4_18008</name>
</gene>
<dbReference type="SUPFAM" id="SSF53335">
    <property type="entry name" value="S-adenosyl-L-methionine-dependent methyltransferases"/>
    <property type="match status" value="1"/>
</dbReference>
<sequence length="134" mass="15401">EYLPFKDESFDNVIITATLDHVNSPSQVFEESYRVLKDKGQMLLSVAIGEWGVSKGKIFSILTNGFNRLLKGELISLTKGVFRRLFVHAEPDLFFSLDEIIHLFRRFSGLEIKDYDSCLKFFKAKKQTTSKSEV</sequence>